<accession>S9U330</accession>
<dbReference type="OrthoDB" id="366284at2759"/>
<dbReference type="Proteomes" id="UP000015354">
    <property type="component" value="Unassembled WGS sequence"/>
</dbReference>
<dbReference type="PANTHER" id="PTHR46421">
    <property type="entry name" value="PROGRAMMED CELL DEATH PROTEIN 2-LIKE"/>
    <property type="match status" value="1"/>
</dbReference>
<reference evidence="2 3" key="1">
    <citation type="journal article" date="2013" name="PLoS ONE">
        <title>Predicting the Proteins of Angomonas deanei, Strigomonas culicis and Their Respective Endosymbionts Reveals New Aspects of the Trypanosomatidae Family.</title>
        <authorList>
            <person name="Motta M.C."/>
            <person name="Martins A.C."/>
            <person name="de Souza S.S."/>
            <person name="Catta-Preta C.M."/>
            <person name="Silva R."/>
            <person name="Klein C.C."/>
            <person name="de Almeida L.G."/>
            <person name="de Lima Cunha O."/>
            <person name="Ciapina L.P."/>
            <person name="Brocchi M."/>
            <person name="Colabardini A.C."/>
            <person name="de Araujo Lima B."/>
            <person name="Machado C.R."/>
            <person name="de Almeida Soares C.M."/>
            <person name="Probst C.M."/>
            <person name="de Menezes C.B."/>
            <person name="Thompson C.E."/>
            <person name="Bartholomeu D.C."/>
            <person name="Gradia D.F."/>
            <person name="Pavoni D.P."/>
            <person name="Grisard E.C."/>
            <person name="Fantinatti-Garboggini F."/>
            <person name="Marchini F.K."/>
            <person name="Rodrigues-Luiz G.F."/>
            <person name="Wagner G."/>
            <person name="Goldman G.H."/>
            <person name="Fietto J.L."/>
            <person name="Elias M.C."/>
            <person name="Goldman M.H."/>
            <person name="Sagot M.F."/>
            <person name="Pereira M."/>
            <person name="Stoco P.H."/>
            <person name="de Mendonca-Neto R.P."/>
            <person name="Teixeira S.M."/>
            <person name="Maciel T.E."/>
            <person name="de Oliveira Mendes T.A."/>
            <person name="Urmenyi T.P."/>
            <person name="de Souza W."/>
            <person name="Schenkman S."/>
            <person name="de Vasconcelos A.T."/>
        </authorList>
    </citation>
    <scope>NUCLEOTIDE SEQUENCE [LARGE SCALE GENOMIC DNA]</scope>
</reference>
<dbReference type="AlphaFoldDB" id="S9U330"/>
<evidence type="ECO:0000313" key="3">
    <source>
        <dbReference type="Proteomes" id="UP000015354"/>
    </source>
</evidence>
<feature type="region of interest" description="Disordered" evidence="1">
    <location>
        <begin position="98"/>
        <end position="125"/>
    </location>
</feature>
<feature type="compositionally biased region" description="Acidic residues" evidence="1">
    <location>
        <begin position="180"/>
        <end position="191"/>
    </location>
</feature>
<sequence>MSKGVWLGTPQARAADESVLNDPYTSKLGGAALLFRHVEEPLRGGGGGAAGSYFRCPKCRSAAHVSLLAQLYAPLDVFDRVLYILMCTGACCTSPSAPSAAAADGAGGPSTVRPPPSKRMTEEEKLLQMPTKTPFCFALRSQNFSEAYYQEQEAAIARLRKARDDAAEAENKTSGGFLFDETDDWGDDAEPSETPAPAPAPPPCAGTAGPSPAEAAVERLRTYPLARTGTAAPIKGRAYTNGLPLDLFEEPAEPPHKSKTVEEDAEEAVRRYGEGAALDTTCVETDTETLQEKYVRKYMEQMELVPSQCVRCCPRQPASHRDRRPCIHRRVHTARRRAVLRCS</sequence>
<dbReference type="EMBL" id="ATMH01006794">
    <property type="protein sequence ID" value="EPY25197.1"/>
    <property type="molecule type" value="Genomic_DNA"/>
</dbReference>
<dbReference type="PANTHER" id="PTHR46421:SF1">
    <property type="entry name" value="PROGRAMMED CELL DEATH PROTEIN 2-LIKE"/>
    <property type="match status" value="1"/>
</dbReference>
<organism evidence="2 3">
    <name type="scientific">Strigomonas culicis</name>
    <dbReference type="NCBI Taxonomy" id="28005"/>
    <lineage>
        <taxon>Eukaryota</taxon>
        <taxon>Discoba</taxon>
        <taxon>Euglenozoa</taxon>
        <taxon>Kinetoplastea</taxon>
        <taxon>Metakinetoplastina</taxon>
        <taxon>Trypanosomatida</taxon>
        <taxon>Trypanosomatidae</taxon>
        <taxon>Strigomonadinae</taxon>
        <taxon>Strigomonas</taxon>
    </lineage>
</organism>
<evidence type="ECO:0000313" key="2">
    <source>
        <dbReference type="EMBL" id="EPY25197.1"/>
    </source>
</evidence>
<name>S9U330_9TRYP</name>
<comment type="caution">
    <text evidence="2">The sequence shown here is derived from an EMBL/GenBank/DDBJ whole genome shotgun (WGS) entry which is preliminary data.</text>
</comment>
<evidence type="ECO:0000256" key="1">
    <source>
        <dbReference type="SAM" id="MobiDB-lite"/>
    </source>
</evidence>
<protein>
    <submittedName>
        <fullName evidence="2">Pre-rRNA-processing protein TSR4</fullName>
    </submittedName>
</protein>
<dbReference type="InterPro" id="IPR052815">
    <property type="entry name" value="PDCD2-like_regulator"/>
</dbReference>
<keyword evidence="3" id="KW-1185">Reference proteome</keyword>
<feature type="region of interest" description="Disordered" evidence="1">
    <location>
        <begin position="167"/>
        <end position="214"/>
    </location>
</feature>
<proteinExistence type="predicted"/>
<gene>
    <name evidence="2" type="ORF">STCU_06794</name>
</gene>
<feature type="compositionally biased region" description="Pro residues" evidence="1">
    <location>
        <begin position="194"/>
        <end position="204"/>
    </location>
</feature>